<evidence type="ECO:0000313" key="1">
    <source>
        <dbReference type="EMBL" id="KAF2863666.1"/>
    </source>
</evidence>
<dbReference type="EMBL" id="MU005960">
    <property type="protein sequence ID" value="KAF2863666.1"/>
    <property type="molecule type" value="Genomic_DNA"/>
</dbReference>
<dbReference type="SUPFAM" id="SSF51735">
    <property type="entry name" value="NAD(P)-binding Rossmann-fold domains"/>
    <property type="match status" value="1"/>
</dbReference>
<dbReference type="InterPro" id="IPR036291">
    <property type="entry name" value="NAD(P)-bd_dom_sf"/>
</dbReference>
<proteinExistence type="predicted"/>
<dbReference type="Proteomes" id="UP000799421">
    <property type="component" value="Unassembled WGS sequence"/>
</dbReference>
<name>A0A6A7C7W0_9PEZI</name>
<dbReference type="PANTHER" id="PTHR40129">
    <property type="entry name" value="KETOPANTOATE REDUCTASE N-TERMINAL DOMAIN-CONTAINING PROTEIN"/>
    <property type="match status" value="1"/>
</dbReference>
<accession>A0A6A7C7W0</accession>
<protein>
    <recommendedName>
        <fullName evidence="3">NAD(P)-binding protein</fullName>
    </recommendedName>
</protein>
<dbReference type="AlphaFoldDB" id="A0A6A7C7W0"/>
<keyword evidence="2" id="KW-1185">Reference proteome</keyword>
<organism evidence="1 2">
    <name type="scientific">Piedraia hortae CBS 480.64</name>
    <dbReference type="NCBI Taxonomy" id="1314780"/>
    <lineage>
        <taxon>Eukaryota</taxon>
        <taxon>Fungi</taxon>
        <taxon>Dikarya</taxon>
        <taxon>Ascomycota</taxon>
        <taxon>Pezizomycotina</taxon>
        <taxon>Dothideomycetes</taxon>
        <taxon>Dothideomycetidae</taxon>
        <taxon>Capnodiales</taxon>
        <taxon>Piedraiaceae</taxon>
        <taxon>Piedraia</taxon>
    </lineage>
</organism>
<gene>
    <name evidence="1" type="ORF">K470DRAFT_268082</name>
</gene>
<reference evidence="1" key="1">
    <citation type="journal article" date="2020" name="Stud. Mycol.">
        <title>101 Dothideomycetes genomes: a test case for predicting lifestyles and emergence of pathogens.</title>
        <authorList>
            <person name="Haridas S."/>
            <person name="Albert R."/>
            <person name="Binder M."/>
            <person name="Bloem J."/>
            <person name="Labutti K."/>
            <person name="Salamov A."/>
            <person name="Andreopoulos B."/>
            <person name="Baker S."/>
            <person name="Barry K."/>
            <person name="Bills G."/>
            <person name="Bluhm B."/>
            <person name="Cannon C."/>
            <person name="Castanera R."/>
            <person name="Culley D."/>
            <person name="Daum C."/>
            <person name="Ezra D."/>
            <person name="Gonzalez J."/>
            <person name="Henrissat B."/>
            <person name="Kuo A."/>
            <person name="Liang C."/>
            <person name="Lipzen A."/>
            <person name="Lutzoni F."/>
            <person name="Magnuson J."/>
            <person name="Mondo S."/>
            <person name="Nolan M."/>
            <person name="Ohm R."/>
            <person name="Pangilinan J."/>
            <person name="Park H.-J."/>
            <person name="Ramirez L."/>
            <person name="Alfaro M."/>
            <person name="Sun H."/>
            <person name="Tritt A."/>
            <person name="Yoshinaga Y."/>
            <person name="Zwiers L.-H."/>
            <person name="Turgeon B."/>
            <person name="Goodwin S."/>
            <person name="Spatafora J."/>
            <person name="Crous P."/>
            <person name="Grigoriev I."/>
        </authorList>
    </citation>
    <scope>NUCLEOTIDE SEQUENCE</scope>
    <source>
        <strain evidence="1">CBS 480.64</strain>
    </source>
</reference>
<evidence type="ECO:0000313" key="2">
    <source>
        <dbReference type="Proteomes" id="UP000799421"/>
    </source>
</evidence>
<dbReference type="OrthoDB" id="674948at2759"/>
<dbReference type="PANTHER" id="PTHR40129:SF2">
    <property type="entry name" value="KETOPANTOATE REDUCTASE N-TERMINAL DOMAIN-CONTAINING PROTEIN"/>
    <property type="match status" value="1"/>
</dbReference>
<dbReference type="Gene3D" id="3.40.50.720">
    <property type="entry name" value="NAD(P)-binding Rossmann-like Domain"/>
    <property type="match status" value="1"/>
</dbReference>
<sequence>MREYDILVLGAGWTGTFLLPLLKTTSLLFAATTRDGRDVEGFKTIKWSFDDNGDFTALPLARHVLITFPLNGSGESKGLVNGYKAAFSGHVADSVRFIQLGSSSIWQGVEQKDHWITRHSPHNRTGSRAVAEDELLALGGCVLNLSGLWGGERMPRNWIDRVTKTKEDVEGKKSLHMVHGLDVARSIVALIQRDKWEELGKGQRWMLTDGFVYDWWSLLVGWADVKEDEKPTKQAKWVFELMVEHNVRALPRSMEALGRCYDSREFWNSFGLQPLRARI</sequence>
<evidence type="ECO:0008006" key="3">
    <source>
        <dbReference type="Google" id="ProtNLM"/>
    </source>
</evidence>